<reference evidence="1 2" key="1">
    <citation type="submission" date="2017-03" db="EMBL/GenBank/DDBJ databases">
        <title>WGS assembly of Porphyra umbilicalis.</title>
        <authorList>
            <person name="Brawley S.H."/>
            <person name="Blouin N.A."/>
            <person name="Ficko-Blean E."/>
            <person name="Wheeler G.L."/>
            <person name="Lohr M."/>
            <person name="Goodson H.V."/>
            <person name="Jenkins J.W."/>
            <person name="Blaby-Haas C.E."/>
            <person name="Helliwell K.E."/>
            <person name="Chan C."/>
            <person name="Marriage T."/>
            <person name="Bhattacharya D."/>
            <person name="Klein A.S."/>
            <person name="Badis Y."/>
            <person name="Brodie J."/>
            <person name="Cao Y."/>
            <person name="Collen J."/>
            <person name="Dittami S.M."/>
            <person name="Gachon C.M."/>
            <person name="Green B.R."/>
            <person name="Karpowicz S."/>
            <person name="Kim J.W."/>
            <person name="Kudahl U."/>
            <person name="Lin S."/>
            <person name="Michel G."/>
            <person name="Mittag M."/>
            <person name="Olson B.J."/>
            <person name="Pangilinan J."/>
            <person name="Peng Y."/>
            <person name="Qiu H."/>
            <person name="Shu S."/>
            <person name="Singer J.T."/>
            <person name="Smith A.G."/>
            <person name="Sprecher B.N."/>
            <person name="Wagner V."/>
            <person name="Wang W."/>
            <person name="Wang Z.-Y."/>
            <person name="Yan J."/>
            <person name="Yarish C."/>
            <person name="Zoeuner-Riek S."/>
            <person name="Zhuang Y."/>
            <person name="Zou Y."/>
            <person name="Lindquist E.A."/>
            <person name="Grimwood J."/>
            <person name="Barry K."/>
            <person name="Rokhsar D.S."/>
            <person name="Schmutz J."/>
            <person name="Stiller J.W."/>
            <person name="Grossman A.R."/>
            <person name="Prochnik S.E."/>
        </authorList>
    </citation>
    <scope>NUCLEOTIDE SEQUENCE [LARGE SCALE GENOMIC DNA]</scope>
    <source>
        <strain evidence="1">4086291</strain>
    </source>
</reference>
<gene>
    <name evidence="1" type="ORF">BU14_0147s0025</name>
</gene>
<name>A0A1X6P9Q4_PORUM</name>
<evidence type="ECO:0000313" key="1">
    <source>
        <dbReference type="EMBL" id="OSX77500.1"/>
    </source>
</evidence>
<dbReference type="AlphaFoldDB" id="A0A1X6P9Q4"/>
<keyword evidence="2" id="KW-1185">Reference proteome</keyword>
<dbReference type="EMBL" id="KV918837">
    <property type="protein sequence ID" value="OSX77500.1"/>
    <property type="molecule type" value="Genomic_DNA"/>
</dbReference>
<proteinExistence type="predicted"/>
<sequence>MRFMLGAVCVRRGGGVVHVVRATRRRQQGMFVGAVHDRSENFHGERGVLVL</sequence>
<protein>
    <submittedName>
        <fullName evidence="1">Uncharacterized protein</fullName>
    </submittedName>
</protein>
<organism evidence="1 2">
    <name type="scientific">Porphyra umbilicalis</name>
    <name type="common">Purple laver</name>
    <name type="synonym">Red alga</name>
    <dbReference type="NCBI Taxonomy" id="2786"/>
    <lineage>
        <taxon>Eukaryota</taxon>
        <taxon>Rhodophyta</taxon>
        <taxon>Bangiophyceae</taxon>
        <taxon>Bangiales</taxon>
        <taxon>Bangiaceae</taxon>
        <taxon>Porphyra</taxon>
    </lineage>
</organism>
<dbReference type="Proteomes" id="UP000218209">
    <property type="component" value="Unassembled WGS sequence"/>
</dbReference>
<accession>A0A1X6P9Q4</accession>
<evidence type="ECO:0000313" key="2">
    <source>
        <dbReference type="Proteomes" id="UP000218209"/>
    </source>
</evidence>